<dbReference type="GO" id="GO:0019903">
    <property type="term" value="F:protein phosphatase binding"/>
    <property type="evidence" value="ECO:0007669"/>
    <property type="project" value="InterPro"/>
</dbReference>
<evidence type="ECO:0000256" key="1">
    <source>
        <dbReference type="ARBA" id="ARBA00006180"/>
    </source>
</evidence>
<dbReference type="PANTHER" id="PTHR12634:SF14">
    <property type="entry name" value="SIT4-ASSOCIATING PROTEIN SAP155-RELATED"/>
    <property type="match status" value="1"/>
</dbReference>
<feature type="region of interest" description="Disordered" evidence="2">
    <location>
        <begin position="39"/>
        <end position="66"/>
    </location>
</feature>
<feature type="compositionally biased region" description="Basic and acidic residues" evidence="2">
    <location>
        <begin position="780"/>
        <end position="797"/>
    </location>
</feature>
<dbReference type="Pfam" id="PF04499">
    <property type="entry name" value="SAPS"/>
    <property type="match status" value="1"/>
</dbReference>
<organism evidence="3 4">
    <name type="scientific">Lachancea mirantina</name>
    <dbReference type="NCBI Taxonomy" id="1230905"/>
    <lineage>
        <taxon>Eukaryota</taxon>
        <taxon>Fungi</taxon>
        <taxon>Dikarya</taxon>
        <taxon>Ascomycota</taxon>
        <taxon>Saccharomycotina</taxon>
        <taxon>Saccharomycetes</taxon>
        <taxon>Saccharomycetales</taxon>
        <taxon>Saccharomycetaceae</taxon>
        <taxon>Lachancea</taxon>
    </lineage>
</organism>
<feature type="compositionally biased region" description="Polar residues" evidence="2">
    <location>
        <begin position="754"/>
        <end position="772"/>
    </location>
</feature>
<protein>
    <submittedName>
        <fullName evidence="3">LAMI_0D02212g1_1</fullName>
    </submittedName>
</protein>
<accession>A0A1G4J964</accession>
<reference evidence="3 4" key="1">
    <citation type="submission" date="2016-03" db="EMBL/GenBank/DDBJ databases">
        <authorList>
            <person name="Devillers H."/>
        </authorList>
    </citation>
    <scope>NUCLEOTIDE SEQUENCE [LARGE SCALE GENOMIC DNA]</scope>
    <source>
        <strain evidence="3">CBS 11717</strain>
    </source>
</reference>
<feature type="compositionally biased region" description="Polar residues" evidence="2">
    <location>
        <begin position="53"/>
        <end position="66"/>
    </location>
</feature>
<keyword evidence="4" id="KW-1185">Reference proteome</keyword>
<evidence type="ECO:0000313" key="3">
    <source>
        <dbReference type="EMBL" id="SCU86470.1"/>
    </source>
</evidence>
<proteinExistence type="inferred from homology"/>
<feature type="compositionally biased region" description="Basic and acidic residues" evidence="2">
    <location>
        <begin position="158"/>
        <end position="168"/>
    </location>
</feature>
<dbReference type="STRING" id="1230905.A0A1G4J964"/>
<dbReference type="OrthoDB" id="295029at2759"/>
<dbReference type="AlphaFoldDB" id="A0A1G4J964"/>
<feature type="region of interest" description="Disordered" evidence="2">
    <location>
        <begin position="146"/>
        <end position="169"/>
    </location>
</feature>
<feature type="compositionally biased region" description="Basic and acidic residues" evidence="2">
    <location>
        <begin position="815"/>
        <end position="828"/>
    </location>
</feature>
<dbReference type="EMBL" id="LT598463">
    <property type="protein sequence ID" value="SCU86470.1"/>
    <property type="molecule type" value="Genomic_DNA"/>
</dbReference>
<evidence type="ECO:0000313" key="4">
    <source>
        <dbReference type="Proteomes" id="UP000191024"/>
    </source>
</evidence>
<name>A0A1G4J964_9SACH</name>
<sequence>MSFWPFGQNVHSNINRILEEYFHILHALEKRDESGHVAENADLTPEEPEEVSDVQTSSMSSPESQNLTTQSLNSCYIDNILKESELLNELTRQNNTLLDFICFGYFYNGENAKVQNIEYLIDQLMKCIDNIDDAMDGNVIPLPPATGTDTQAIGLGNDETRDANNDFRDDYDDDTIVPNLDEDDSKQSPNLNKATIISEIFALDIWLISESVVKNVQYLNKMWSIMYHPHFSSEKSPLIPIFLKINQNLLATRQDQYLNFIRTRETLVQDMLSHIELSVLMDFFLKIISTDKQESPSGMIELVHEQKLIDRLLQHLDNDKYSPDIQACAGDFLKVLIAISANAPLDEMSIGPNSLTRHLASEPCVKYLLDAIVKKRGDALITAVSVVIELIRKNNSDYDQVNLLTTTLDSHPPSVRDPIYLGELLKVFSTGVPLLYQVLVDIEEDNTIPVIENQLGQKFKPLGFERFKVVELFAELLHCSNMGLLNSKKAERIMKERNECRVQVEAQLRDALSELEIQDDGTPKKNPTEMEGIDVEDLDETFEIPYVNADQNRKLRINPTIGDLFKIKLYDVEVLPKVVSLFLQYPWNNFWHNVIFDVIQQIFNGRMDFSYNSFLVYSLFNGEGSNKFMNDPRRLPNPFNITHNLILEGYRESYSFFEKYNTSLGFMGHLVLIAEEIVKFSKVYKVELISPDIQRALLDEDWTFYAEDVLNDTRIMYSKILGGTDYMEDDENSRQRKAPSESSEGMSSNGGSLINVNSIGNASEPEFSTQADLHQKLRQKLIERSRQEVDRKNKEKGVILLGMSPEDTAQTRPSINDHNDRVSGDEET</sequence>
<dbReference type="PANTHER" id="PTHR12634">
    <property type="entry name" value="SIT4 YEAST -ASSOCIATING PROTEIN-RELATED"/>
    <property type="match status" value="1"/>
</dbReference>
<dbReference type="Proteomes" id="UP000191024">
    <property type="component" value="Chromosome D"/>
</dbReference>
<dbReference type="GO" id="GO:0019888">
    <property type="term" value="F:protein phosphatase regulator activity"/>
    <property type="evidence" value="ECO:0007669"/>
    <property type="project" value="TreeGrafter"/>
</dbReference>
<comment type="similarity">
    <text evidence="1">Belongs to the SAPS family.</text>
</comment>
<evidence type="ECO:0000256" key="2">
    <source>
        <dbReference type="SAM" id="MobiDB-lite"/>
    </source>
</evidence>
<dbReference type="GO" id="GO:0005634">
    <property type="term" value="C:nucleus"/>
    <property type="evidence" value="ECO:0007669"/>
    <property type="project" value="TreeGrafter"/>
</dbReference>
<dbReference type="InterPro" id="IPR007587">
    <property type="entry name" value="SAPS"/>
</dbReference>
<dbReference type="GO" id="GO:0005829">
    <property type="term" value="C:cytosol"/>
    <property type="evidence" value="ECO:0007669"/>
    <property type="project" value="TreeGrafter"/>
</dbReference>
<gene>
    <name evidence="3" type="ORF">LAMI_0D02212G</name>
</gene>
<feature type="region of interest" description="Disordered" evidence="2">
    <location>
        <begin position="726"/>
        <end position="828"/>
    </location>
</feature>
<feature type="compositionally biased region" description="Low complexity" evidence="2">
    <location>
        <begin position="740"/>
        <end position="752"/>
    </location>
</feature>